<proteinExistence type="predicted"/>
<dbReference type="GO" id="GO:0003700">
    <property type="term" value="F:DNA-binding transcription factor activity"/>
    <property type="evidence" value="ECO:0007669"/>
    <property type="project" value="TreeGrafter"/>
</dbReference>
<dbReference type="SUPFAM" id="SSF48498">
    <property type="entry name" value="Tetracyclin repressor-like, C-terminal domain"/>
    <property type="match status" value="1"/>
</dbReference>
<dbReference type="Proteomes" id="UP000612362">
    <property type="component" value="Unassembled WGS sequence"/>
</dbReference>
<dbReference type="InterPro" id="IPR050109">
    <property type="entry name" value="HTH-type_TetR-like_transc_reg"/>
</dbReference>
<dbReference type="PANTHER" id="PTHR30055">
    <property type="entry name" value="HTH-TYPE TRANSCRIPTIONAL REGULATOR RUTR"/>
    <property type="match status" value="1"/>
</dbReference>
<feature type="domain" description="HTH tetR-type" evidence="5">
    <location>
        <begin position="18"/>
        <end position="78"/>
    </location>
</feature>
<dbReference type="PANTHER" id="PTHR30055:SF234">
    <property type="entry name" value="HTH-TYPE TRANSCRIPTIONAL REGULATOR BETI"/>
    <property type="match status" value="1"/>
</dbReference>
<dbReference type="PRINTS" id="PR00455">
    <property type="entry name" value="HTHTETR"/>
</dbReference>
<comment type="caution">
    <text evidence="6">The sequence shown here is derived from an EMBL/GenBank/DDBJ whole genome shotgun (WGS) entry which is preliminary data.</text>
</comment>
<dbReference type="InterPro" id="IPR023772">
    <property type="entry name" value="DNA-bd_HTH_TetR-type_CS"/>
</dbReference>
<organism evidence="6 7">
    <name type="scientific">Ktedonospora formicarum</name>
    <dbReference type="NCBI Taxonomy" id="2778364"/>
    <lineage>
        <taxon>Bacteria</taxon>
        <taxon>Bacillati</taxon>
        <taxon>Chloroflexota</taxon>
        <taxon>Ktedonobacteria</taxon>
        <taxon>Ktedonobacterales</taxon>
        <taxon>Ktedonobacteraceae</taxon>
        <taxon>Ktedonospora</taxon>
    </lineage>
</organism>
<gene>
    <name evidence="6" type="ORF">KSX_51390</name>
</gene>
<evidence type="ECO:0000259" key="5">
    <source>
        <dbReference type="PROSITE" id="PS50977"/>
    </source>
</evidence>
<sequence length="206" mass="23658">MEAKRDMGHLPLRERNKQRTIRQIVEAARTLFREVGYERTTMDMVAVKAEVSRGTLFNYFPTKMVLLLPFAGDLYEQYVQPAVHKYLETQPEMLDVLRFLFLKIGEQILTHPDIEQALRQEFYSPQSTMNAVTNRTGFFDMLQALVSYGQQRGEVRTDIAVEKLAHYIGILYLSLVRPMGDGVRSPSGYTAEVETLLAFLRNALCS</sequence>
<evidence type="ECO:0000256" key="3">
    <source>
        <dbReference type="ARBA" id="ARBA00023163"/>
    </source>
</evidence>
<dbReference type="EMBL" id="BNJF01000002">
    <property type="protein sequence ID" value="GHO46976.1"/>
    <property type="molecule type" value="Genomic_DNA"/>
</dbReference>
<keyword evidence="3" id="KW-0804">Transcription</keyword>
<dbReference type="Pfam" id="PF00440">
    <property type="entry name" value="TetR_N"/>
    <property type="match status" value="1"/>
</dbReference>
<name>A0A8J3MUJ3_9CHLR</name>
<evidence type="ECO:0000256" key="1">
    <source>
        <dbReference type="ARBA" id="ARBA00023015"/>
    </source>
</evidence>
<evidence type="ECO:0000313" key="6">
    <source>
        <dbReference type="EMBL" id="GHO46976.1"/>
    </source>
</evidence>
<dbReference type="PROSITE" id="PS01081">
    <property type="entry name" value="HTH_TETR_1"/>
    <property type="match status" value="1"/>
</dbReference>
<dbReference type="InterPro" id="IPR001647">
    <property type="entry name" value="HTH_TetR"/>
</dbReference>
<evidence type="ECO:0000256" key="4">
    <source>
        <dbReference type="PROSITE-ProRule" id="PRU00335"/>
    </source>
</evidence>
<keyword evidence="1" id="KW-0805">Transcription regulation</keyword>
<accession>A0A8J3MUJ3</accession>
<keyword evidence="7" id="KW-1185">Reference proteome</keyword>
<reference evidence="6" key="1">
    <citation type="submission" date="2020-10" db="EMBL/GenBank/DDBJ databases">
        <title>Taxonomic study of unclassified bacteria belonging to the class Ktedonobacteria.</title>
        <authorList>
            <person name="Yabe S."/>
            <person name="Wang C.M."/>
            <person name="Zheng Y."/>
            <person name="Sakai Y."/>
            <person name="Cavaletti L."/>
            <person name="Monciardini P."/>
            <person name="Donadio S."/>
        </authorList>
    </citation>
    <scope>NUCLEOTIDE SEQUENCE</scope>
    <source>
        <strain evidence="6">SOSP1-1</strain>
    </source>
</reference>
<evidence type="ECO:0000313" key="7">
    <source>
        <dbReference type="Proteomes" id="UP000612362"/>
    </source>
</evidence>
<dbReference type="InterPro" id="IPR009057">
    <property type="entry name" value="Homeodomain-like_sf"/>
</dbReference>
<dbReference type="Gene3D" id="1.10.357.10">
    <property type="entry name" value="Tetracycline Repressor, domain 2"/>
    <property type="match status" value="1"/>
</dbReference>
<dbReference type="RefSeq" id="WP_220196311.1">
    <property type="nucleotide sequence ID" value="NZ_BNJF01000002.1"/>
</dbReference>
<dbReference type="AlphaFoldDB" id="A0A8J3MUJ3"/>
<protein>
    <submittedName>
        <fullName evidence="6">TetR family transcriptional regulator</fullName>
    </submittedName>
</protein>
<feature type="DNA-binding region" description="H-T-H motif" evidence="4">
    <location>
        <begin position="41"/>
        <end position="60"/>
    </location>
</feature>
<dbReference type="GO" id="GO:0000976">
    <property type="term" value="F:transcription cis-regulatory region binding"/>
    <property type="evidence" value="ECO:0007669"/>
    <property type="project" value="TreeGrafter"/>
</dbReference>
<dbReference type="InterPro" id="IPR036271">
    <property type="entry name" value="Tet_transcr_reg_TetR-rel_C_sf"/>
</dbReference>
<dbReference type="PROSITE" id="PS50977">
    <property type="entry name" value="HTH_TETR_2"/>
    <property type="match status" value="1"/>
</dbReference>
<evidence type="ECO:0000256" key="2">
    <source>
        <dbReference type="ARBA" id="ARBA00023125"/>
    </source>
</evidence>
<dbReference type="SUPFAM" id="SSF46689">
    <property type="entry name" value="Homeodomain-like"/>
    <property type="match status" value="1"/>
</dbReference>
<keyword evidence="2 4" id="KW-0238">DNA-binding</keyword>